<dbReference type="EMBL" id="JAUIZM010000008">
    <property type="protein sequence ID" value="KAK1367723.1"/>
    <property type="molecule type" value="Genomic_DNA"/>
</dbReference>
<dbReference type="PANTHER" id="PTHR31236:SF2">
    <property type="entry name" value="BURP DOMAIN PROTEIN RD22"/>
    <property type="match status" value="1"/>
</dbReference>
<reference evidence="3" key="1">
    <citation type="submission" date="2023-02" db="EMBL/GenBank/DDBJ databases">
        <title>Genome of toxic invasive species Heracleum sosnowskyi carries increased number of genes despite the absence of recent whole-genome duplications.</title>
        <authorList>
            <person name="Schelkunov M."/>
            <person name="Shtratnikova V."/>
            <person name="Makarenko M."/>
            <person name="Klepikova A."/>
            <person name="Omelchenko D."/>
            <person name="Novikova G."/>
            <person name="Obukhova E."/>
            <person name="Bogdanov V."/>
            <person name="Penin A."/>
            <person name="Logacheva M."/>
        </authorList>
    </citation>
    <scope>NUCLEOTIDE SEQUENCE</scope>
    <source>
        <strain evidence="3">Hsosn_3</strain>
        <tissue evidence="3">Leaf</tissue>
    </source>
</reference>
<dbReference type="Proteomes" id="UP001237642">
    <property type="component" value="Unassembled WGS sequence"/>
</dbReference>
<dbReference type="SMART" id="SM01045">
    <property type="entry name" value="BURP"/>
    <property type="match status" value="1"/>
</dbReference>
<dbReference type="InterPro" id="IPR004873">
    <property type="entry name" value="BURP_dom"/>
</dbReference>
<dbReference type="AlphaFoldDB" id="A0AAD8HK08"/>
<accession>A0AAD8HK08</accession>
<evidence type="ECO:0000313" key="4">
    <source>
        <dbReference type="Proteomes" id="UP001237642"/>
    </source>
</evidence>
<evidence type="ECO:0000259" key="2">
    <source>
        <dbReference type="PROSITE" id="PS51277"/>
    </source>
</evidence>
<dbReference type="PANTHER" id="PTHR31236">
    <property type="entry name" value="BURP DOMAIN PROTEIN USPL1-LIKE"/>
    <property type="match status" value="1"/>
</dbReference>
<keyword evidence="4" id="KW-1185">Reference proteome</keyword>
<gene>
    <name evidence="3" type="ORF">POM88_033815</name>
</gene>
<evidence type="ECO:0000313" key="3">
    <source>
        <dbReference type="EMBL" id="KAK1367723.1"/>
    </source>
</evidence>
<feature type="chain" id="PRO_5041929580" evidence="1">
    <location>
        <begin position="22"/>
        <end position="274"/>
    </location>
</feature>
<sequence length="274" mass="30181">MEFILIRFFALLSVAFVVSQAAVSIQDYWRSVLPNTPMPKSISELLPSLAAGGGAMNNKNYGAFAAGAGVIVNQIGRARNSDYGSGNIDYGNDNHHYGASASRSTIEGVFYFLQKDLHQEKNMNIHFTKFTTPTPFLARNLADSIPFSSKKLPEILSKFSVKQNTLASKIMKRTIDECEAPANKGEEKYCATSLESMIDFTTSQLGKRLNNVEAYSVSLVGNDGSKVRADVVCHLDTSTWNPKHVSFQVLHVKPGRSVSVCHFLERGSVLWVSY</sequence>
<dbReference type="InterPro" id="IPR044816">
    <property type="entry name" value="BURP"/>
</dbReference>
<name>A0AAD8HK08_9APIA</name>
<feature type="domain" description="BURP" evidence="2">
    <location>
        <begin position="111"/>
        <end position="274"/>
    </location>
</feature>
<comment type="caution">
    <text evidence="3">The sequence shown here is derived from an EMBL/GenBank/DDBJ whole genome shotgun (WGS) entry which is preliminary data.</text>
</comment>
<keyword evidence="1" id="KW-0732">Signal</keyword>
<proteinExistence type="predicted"/>
<feature type="signal peptide" evidence="1">
    <location>
        <begin position="1"/>
        <end position="21"/>
    </location>
</feature>
<reference evidence="3" key="2">
    <citation type="submission" date="2023-05" db="EMBL/GenBank/DDBJ databases">
        <authorList>
            <person name="Schelkunov M.I."/>
        </authorList>
    </citation>
    <scope>NUCLEOTIDE SEQUENCE</scope>
    <source>
        <strain evidence="3">Hsosn_3</strain>
        <tissue evidence="3">Leaf</tissue>
    </source>
</reference>
<organism evidence="3 4">
    <name type="scientific">Heracleum sosnowskyi</name>
    <dbReference type="NCBI Taxonomy" id="360622"/>
    <lineage>
        <taxon>Eukaryota</taxon>
        <taxon>Viridiplantae</taxon>
        <taxon>Streptophyta</taxon>
        <taxon>Embryophyta</taxon>
        <taxon>Tracheophyta</taxon>
        <taxon>Spermatophyta</taxon>
        <taxon>Magnoliopsida</taxon>
        <taxon>eudicotyledons</taxon>
        <taxon>Gunneridae</taxon>
        <taxon>Pentapetalae</taxon>
        <taxon>asterids</taxon>
        <taxon>campanulids</taxon>
        <taxon>Apiales</taxon>
        <taxon>Apiaceae</taxon>
        <taxon>Apioideae</taxon>
        <taxon>apioid superclade</taxon>
        <taxon>Tordylieae</taxon>
        <taxon>Tordyliinae</taxon>
        <taxon>Heracleum</taxon>
    </lineage>
</organism>
<protein>
    <submittedName>
        <fullName evidence="3">BURP domain-containing protein</fullName>
    </submittedName>
</protein>
<dbReference type="PROSITE" id="PS51277">
    <property type="entry name" value="BURP"/>
    <property type="match status" value="1"/>
</dbReference>
<dbReference type="Pfam" id="PF03181">
    <property type="entry name" value="BURP"/>
    <property type="match status" value="1"/>
</dbReference>
<evidence type="ECO:0000256" key="1">
    <source>
        <dbReference type="SAM" id="SignalP"/>
    </source>
</evidence>